<dbReference type="AlphaFoldDB" id="F2L3F6"/>
<reference evidence="10 11" key="1">
    <citation type="journal article" date="2011" name="J. Bacteriol.">
        <title>Complete genome sequence of the thermoacidophilic crenarchaeon Thermoproteus uzoniensis 768-20.</title>
        <authorList>
            <person name="Mardanov A.V."/>
            <person name="Gumerov V.M."/>
            <person name="Beletsky A.V."/>
            <person name="Prokofeva M.I."/>
            <person name="Bonch-Osmolovskaya E.A."/>
            <person name="Ravin N.V."/>
            <person name="Skryabin K.G."/>
        </authorList>
    </citation>
    <scope>NUCLEOTIDE SEQUENCE [LARGE SCALE GENOMIC DNA]</scope>
    <source>
        <strain evidence="10 11">768-20</strain>
    </source>
</reference>
<dbReference type="InterPro" id="IPR036291">
    <property type="entry name" value="NAD(P)-bd_dom_sf"/>
</dbReference>
<dbReference type="GO" id="GO:0009099">
    <property type="term" value="P:L-valine biosynthetic process"/>
    <property type="evidence" value="ECO:0007669"/>
    <property type="project" value="UniProtKB-UniRule"/>
</dbReference>
<comment type="pathway">
    <text evidence="2">Amino-acid biosynthesis; L-isoleucine biosynthesis; L-isoleucine from 2-oxobutanoate: step 2/4.</text>
</comment>
<dbReference type="KEGG" id="tuz:TUZN_1733"/>
<evidence type="ECO:0000256" key="2">
    <source>
        <dbReference type="ARBA" id="ARBA00004885"/>
    </source>
</evidence>
<keyword evidence="6 7" id="KW-0100">Branched-chain amino acid biosynthesis</keyword>
<dbReference type="STRING" id="999630.TUZN_1733"/>
<dbReference type="Gene3D" id="6.10.240.10">
    <property type="match status" value="1"/>
</dbReference>
<feature type="domain" description="KARI C-terminal knotted" evidence="9">
    <location>
        <begin position="213"/>
        <end position="358"/>
    </location>
</feature>
<evidence type="ECO:0000256" key="4">
    <source>
        <dbReference type="ARBA" id="ARBA00022605"/>
    </source>
</evidence>
<organism evidence="10 11">
    <name type="scientific">Thermoproteus uzoniensis (strain 768-20)</name>
    <dbReference type="NCBI Taxonomy" id="999630"/>
    <lineage>
        <taxon>Archaea</taxon>
        <taxon>Thermoproteota</taxon>
        <taxon>Thermoprotei</taxon>
        <taxon>Thermoproteales</taxon>
        <taxon>Thermoproteaceae</taxon>
        <taxon>Thermoproteus</taxon>
    </lineage>
</organism>
<protein>
    <submittedName>
        <fullName evidence="10">Ketol-acid reductoisomerase</fullName>
    </submittedName>
</protein>
<dbReference type="InterPro" id="IPR008927">
    <property type="entry name" value="6-PGluconate_DH-like_C_sf"/>
</dbReference>
<gene>
    <name evidence="10" type="ordered locus">TUZN_1733</name>
</gene>
<sequence>MILTLTRIEVARRLLKYNRGLLKKGRPYGPMVRVFKQGRAELLRGKTVAVIGYGNVGRSIALNLRDSGLSVLVGDLLGSEYARRAKADGLEPRPIPEAAELGDVVVLALPDDAAPEIYRTEVLPGLHSGKALVLTSGFPAAYGLLQLPGGVDVALFVPKAPGPAIRDRYLQGRGYAAVVGVVEDVSGSALDVALAVADGAGAFKQGGFAVEASAREEALADLLGEQILKASLLAAIEVAFELMTKAGVPQELAAVELYGSGELGELGRLMSLVGPYGALRLQSPVDAYGQLARAGTYRKAIARVAARVLEEILGGDFPREIYLERAAGYVKFNALWRSVTASELAQADARLRAALRQGP</sequence>
<feature type="binding site" evidence="7">
    <location>
        <position position="221"/>
    </location>
    <ligand>
        <name>Mg(2+)</name>
        <dbReference type="ChEBI" id="CHEBI:18420"/>
        <label>2</label>
    </ligand>
</feature>
<keyword evidence="5 7" id="KW-0560">Oxidoreductase</keyword>
<accession>F2L3F6</accession>
<comment type="similarity">
    <text evidence="3 7">Belongs to the ketol-acid reductoisomerase family.</text>
</comment>
<evidence type="ECO:0000256" key="5">
    <source>
        <dbReference type="ARBA" id="ARBA00023002"/>
    </source>
</evidence>
<comment type="pathway">
    <text evidence="1">Amino-acid biosynthesis; L-valine biosynthesis; L-valine from pyruvate: step 2/4.</text>
</comment>
<dbReference type="GO" id="GO:0016853">
    <property type="term" value="F:isomerase activity"/>
    <property type="evidence" value="ECO:0007669"/>
    <property type="project" value="UniProtKB-KW"/>
</dbReference>
<dbReference type="PROSITE" id="PS51850">
    <property type="entry name" value="KARI_N"/>
    <property type="match status" value="1"/>
</dbReference>
<evidence type="ECO:0000259" key="9">
    <source>
        <dbReference type="PROSITE" id="PS51851"/>
    </source>
</evidence>
<keyword evidence="7" id="KW-0460">Magnesium</keyword>
<evidence type="ECO:0000313" key="10">
    <source>
        <dbReference type="EMBL" id="AEA13195.1"/>
    </source>
</evidence>
<dbReference type="GO" id="GO:0004455">
    <property type="term" value="F:ketol-acid reductoisomerase activity"/>
    <property type="evidence" value="ECO:0007669"/>
    <property type="project" value="UniProtKB-UniRule"/>
</dbReference>
<dbReference type="GO" id="GO:0046872">
    <property type="term" value="F:metal ion binding"/>
    <property type="evidence" value="ECO:0007669"/>
    <property type="project" value="UniProtKB-UniRule"/>
</dbReference>
<dbReference type="SUPFAM" id="SSF51735">
    <property type="entry name" value="NAD(P)-binding Rossmann-fold domains"/>
    <property type="match status" value="1"/>
</dbReference>
<dbReference type="UniPathway" id="UPA00049">
    <property type="reaction ID" value="UER00060"/>
</dbReference>
<evidence type="ECO:0000259" key="8">
    <source>
        <dbReference type="PROSITE" id="PS51850"/>
    </source>
</evidence>
<dbReference type="EMBL" id="CP002590">
    <property type="protein sequence ID" value="AEA13195.1"/>
    <property type="molecule type" value="Genomic_DNA"/>
</dbReference>
<dbReference type="GeneID" id="10361248"/>
<evidence type="ECO:0000256" key="6">
    <source>
        <dbReference type="ARBA" id="ARBA00023304"/>
    </source>
</evidence>
<evidence type="ECO:0000256" key="1">
    <source>
        <dbReference type="ARBA" id="ARBA00004864"/>
    </source>
</evidence>
<feature type="binding site" evidence="7">
    <location>
        <position position="225"/>
    </location>
    <ligand>
        <name>Mg(2+)</name>
        <dbReference type="ChEBI" id="CHEBI:18420"/>
        <label>1</label>
    </ligand>
</feature>
<dbReference type="UniPathway" id="UPA00047">
    <property type="reaction ID" value="UER00056"/>
</dbReference>
<dbReference type="GO" id="GO:0009097">
    <property type="term" value="P:isoleucine biosynthetic process"/>
    <property type="evidence" value="ECO:0007669"/>
    <property type="project" value="UniProtKB-UniRule"/>
</dbReference>
<dbReference type="PANTHER" id="PTHR21371">
    <property type="entry name" value="KETOL-ACID REDUCTOISOMERASE, MITOCHONDRIAL"/>
    <property type="match status" value="1"/>
</dbReference>
<dbReference type="Pfam" id="PF01450">
    <property type="entry name" value="KARI_C"/>
    <property type="match status" value="1"/>
</dbReference>
<dbReference type="InterPro" id="IPR013023">
    <property type="entry name" value="KARI"/>
</dbReference>
<dbReference type="HOGENOM" id="CLU_033821_0_0_2"/>
<dbReference type="PANTHER" id="PTHR21371:SF1">
    <property type="entry name" value="KETOL-ACID REDUCTOISOMERASE, MITOCHONDRIAL"/>
    <property type="match status" value="1"/>
</dbReference>
<dbReference type="SUPFAM" id="SSF48179">
    <property type="entry name" value="6-phosphogluconate dehydrogenase C-terminal domain-like"/>
    <property type="match status" value="1"/>
</dbReference>
<keyword evidence="4 7" id="KW-0028">Amino-acid biosynthesis</keyword>
<dbReference type="RefSeq" id="WP_013680530.1">
    <property type="nucleotide sequence ID" value="NC_015315.1"/>
</dbReference>
<evidence type="ECO:0000256" key="3">
    <source>
        <dbReference type="ARBA" id="ARBA00010318"/>
    </source>
</evidence>
<reference key="2">
    <citation type="submission" date="2011-03" db="EMBL/GenBank/DDBJ databases">
        <title>Complete genome sequence of the thermoacidophilic crenarchaeon Thermoproteus uzoniensis 768-20.</title>
        <authorList>
            <person name="Mardanov A.V."/>
            <person name="Gumerov V.M."/>
            <person name="Beletsky A.V."/>
            <person name="Prokofeva M.I."/>
            <person name="Bonch-Osmolovskaya E.A."/>
            <person name="Ravin N.V."/>
            <person name="Skryabin K.G."/>
        </authorList>
    </citation>
    <scope>NUCLEOTIDE SEQUENCE</scope>
    <source>
        <strain>768-20</strain>
    </source>
</reference>
<dbReference type="Gene3D" id="3.40.50.720">
    <property type="entry name" value="NAD(P)-binding Rossmann-like Domain"/>
    <property type="match status" value="1"/>
</dbReference>
<evidence type="ECO:0000256" key="7">
    <source>
        <dbReference type="PROSITE-ProRule" id="PRU01198"/>
    </source>
</evidence>
<evidence type="ECO:0000313" key="11">
    <source>
        <dbReference type="Proteomes" id="UP000008138"/>
    </source>
</evidence>
<dbReference type="InterPro" id="IPR013116">
    <property type="entry name" value="KARI_N"/>
</dbReference>
<feature type="domain" description="KARI N-terminal Rossmann" evidence="8">
    <location>
        <begin position="22"/>
        <end position="210"/>
    </location>
</feature>
<dbReference type="PROSITE" id="PS51851">
    <property type="entry name" value="KARI_C"/>
    <property type="match status" value="1"/>
</dbReference>
<keyword evidence="11" id="KW-1185">Reference proteome</keyword>
<proteinExistence type="inferred from homology"/>
<dbReference type="Proteomes" id="UP000008138">
    <property type="component" value="Chromosome"/>
</dbReference>
<comment type="caution">
    <text evidence="7">Lacks conserved residue(s) required for the propagation of feature annotation.</text>
</comment>
<keyword evidence="7" id="KW-0479">Metal-binding</keyword>
<dbReference type="InterPro" id="IPR000506">
    <property type="entry name" value="KARI_C"/>
</dbReference>
<name>F2L3F6_THEU7</name>
<feature type="binding site" evidence="7">
    <location>
        <position position="221"/>
    </location>
    <ligand>
        <name>Mg(2+)</name>
        <dbReference type="ChEBI" id="CHEBI:18420"/>
        <label>1</label>
    </ligand>
</feature>
<dbReference type="eggNOG" id="arCOG04465">
    <property type="taxonomic scope" value="Archaea"/>
</dbReference>
<dbReference type="Pfam" id="PF07991">
    <property type="entry name" value="KARI_N"/>
    <property type="match status" value="1"/>
</dbReference>